<dbReference type="Gene3D" id="1.20.5.2700">
    <property type="match status" value="1"/>
</dbReference>
<keyword evidence="5 8" id="KW-1133">Transmembrane helix</keyword>
<comment type="subcellular location">
    <subcellularLocation>
        <location evidence="1">Membrane</location>
        <topology evidence="1">Multi-pass membrane protein</topology>
    </subcellularLocation>
</comment>
<evidence type="ECO:0000256" key="2">
    <source>
        <dbReference type="ARBA" id="ARBA00008200"/>
    </source>
</evidence>
<keyword evidence="11" id="KW-0934">Plastid</keyword>
<feature type="transmembrane region" description="Helical" evidence="8">
    <location>
        <begin position="499"/>
        <end position="521"/>
    </location>
</feature>
<evidence type="ECO:0000256" key="1">
    <source>
        <dbReference type="ARBA" id="ARBA00004141"/>
    </source>
</evidence>
<feature type="domain" description="NADH:quinone oxidoreductase/Mrp antiporter transmembrane" evidence="9">
    <location>
        <begin position="142"/>
        <end position="443"/>
    </location>
</feature>
<feature type="transmembrane region" description="Helical" evidence="8">
    <location>
        <begin position="40"/>
        <end position="62"/>
    </location>
</feature>
<dbReference type="PANTHER" id="PTHR42829">
    <property type="entry name" value="NADH-UBIQUINONE OXIDOREDUCTASE CHAIN 5"/>
    <property type="match status" value="1"/>
</dbReference>
<feature type="transmembrane region" description="Helical" evidence="8">
    <location>
        <begin position="149"/>
        <end position="168"/>
    </location>
</feature>
<feature type="transmembrane region" description="Helical" evidence="8">
    <location>
        <begin position="329"/>
        <end position="350"/>
    </location>
</feature>
<feature type="transmembrane region" description="Helical" evidence="8">
    <location>
        <begin position="289"/>
        <end position="308"/>
    </location>
</feature>
<keyword evidence="4" id="KW-1278">Translocase</keyword>
<geneLocation type="chloroplast" evidence="11"/>
<dbReference type="GO" id="GO:0003954">
    <property type="term" value="F:NADH dehydrogenase activity"/>
    <property type="evidence" value="ECO:0007669"/>
    <property type="project" value="TreeGrafter"/>
</dbReference>
<dbReference type="EMBL" id="KJ746597">
    <property type="protein sequence ID" value="AID67434.1"/>
    <property type="molecule type" value="Genomic_DNA"/>
</dbReference>
<evidence type="ECO:0000259" key="10">
    <source>
        <dbReference type="Pfam" id="PF00662"/>
    </source>
</evidence>
<keyword evidence="3 8" id="KW-0812">Transmembrane</keyword>
<evidence type="ECO:0000256" key="5">
    <source>
        <dbReference type="ARBA" id="ARBA00022989"/>
    </source>
</evidence>
<feature type="transmembrane region" description="Helical" evidence="8">
    <location>
        <begin position="434"/>
        <end position="454"/>
    </location>
</feature>
<evidence type="ECO:0000259" key="9">
    <source>
        <dbReference type="Pfam" id="PF00361"/>
    </source>
</evidence>
<name>A0A088CJW1_9VIRI</name>
<keyword evidence="6" id="KW-0520">NAD</keyword>
<dbReference type="AlphaFoldDB" id="A0A088CJW1"/>
<feature type="domain" description="NADH-Ubiquinone oxidoreductase (complex I) chain 5 N-terminal" evidence="10">
    <location>
        <begin position="76"/>
        <end position="126"/>
    </location>
</feature>
<feature type="transmembrane region" description="Helical" evidence="8">
    <location>
        <begin position="395"/>
        <end position="414"/>
    </location>
</feature>
<evidence type="ECO:0000313" key="11">
    <source>
        <dbReference type="EMBL" id="AID67434.1"/>
    </source>
</evidence>
<comment type="similarity">
    <text evidence="2">Belongs to the complex I subunit 5 family.</text>
</comment>
<feature type="transmembrane region" description="Helical" evidence="8">
    <location>
        <begin position="356"/>
        <end position="375"/>
    </location>
</feature>
<feature type="transmembrane region" description="Helical" evidence="8">
    <location>
        <begin position="541"/>
        <end position="563"/>
    </location>
</feature>
<evidence type="ECO:0000256" key="4">
    <source>
        <dbReference type="ARBA" id="ARBA00022967"/>
    </source>
</evidence>
<gene>
    <name evidence="11" type="primary">ndhF</name>
</gene>
<feature type="transmembrane region" description="Helical" evidence="8">
    <location>
        <begin position="647"/>
        <end position="665"/>
    </location>
</feature>
<dbReference type="InterPro" id="IPR001750">
    <property type="entry name" value="ND/Mrp_TM"/>
</dbReference>
<dbReference type="PRINTS" id="PR01434">
    <property type="entry name" value="NADHDHGNASE5"/>
</dbReference>
<evidence type="ECO:0000256" key="8">
    <source>
        <dbReference type="SAM" id="Phobius"/>
    </source>
</evidence>
<keyword evidence="7 8" id="KW-0472">Membrane</keyword>
<keyword evidence="11" id="KW-0150">Chloroplast</keyword>
<dbReference type="NCBIfam" id="TIGR01974">
    <property type="entry name" value="NDH_I_L"/>
    <property type="match status" value="1"/>
</dbReference>
<sequence length="666" mass="75294">MIYSLYFVSWLIPFIPFVNFLLGITGLLFFQKATQNLRKLYSTTSLVGMGSSFFLSSIFLLSQYNQDPPYTLTLEWLKTSNILLEMGLFIDPLTACMLVLVTSVGFCVMLYTINYMFYDYGFVRFFSYLNLFIASMIGLVMSPNLLQLYFFWELIGICSFLLVGFWFTRPTAADACQKAFIVNRIGDCGFFLGILGFYYLTGSTSFITLRNFLYTITEYGDQETYFWLGVLCFCFFLSIMTKSAQIPFHIWLPDAMEGPTPISALIHAATLVTAGVFLFGRLFSVFNQFPEFMSFVAIIGTGTALIGATSAVRQTDLKKVLAYSTISQLGYIVMGLGSGLYTASLFHLFTHAYSKALLFLTAGSVIQNAEPVLGFNPAKNQNIYLMGNLKKYMPLTSFFFLIGTCSLSGIPPFAGFWSKDDLLFGVLENHTNLWFVAWLTAGITSFYMFKIYFVTFEKTKFSFKLQSPISKEEATTPAMMNLNFDTLSVQPSESKRNTIIALGLLCIPTIFLGFAQTPFSNYFNTFLFPNHLVKAENFLELLPFIVISIFISVLGASASILYYSSSKIIFQDFIQNTFVEVFTVIKTIFQNKWFFDFIGMKIIAVYKGIGKFIAKFDQFIFDGVINFTSLGTISTGEALKYTTTGSLQLSLVLFVIAYILFFYFIF</sequence>
<dbReference type="PANTHER" id="PTHR42829:SF2">
    <property type="entry name" value="NADH-UBIQUINONE OXIDOREDUCTASE CHAIN 5"/>
    <property type="match status" value="1"/>
</dbReference>
<dbReference type="InterPro" id="IPR003945">
    <property type="entry name" value="NU5C-like"/>
</dbReference>
<evidence type="ECO:0000256" key="6">
    <source>
        <dbReference type="ARBA" id="ARBA00023027"/>
    </source>
</evidence>
<dbReference type="InterPro" id="IPR001516">
    <property type="entry name" value="Proton_antipo_N"/>
</dbReference>
<dbReference type="Pfam" id="PF00361">
    <property type="entry name" value="Proton_antipo_M"/>
    <property type="match status" value="1"/>
</dbReference>
<feature type="transmembrane region" description="Helical" evidence="8">
    <location>
        <begin position="262"/>
        <end position="283"/>
    </location>
</feature>
<feature type="transmembrane region" description="Helical" evidence="8">
    <location>
        <begin position="189"/>
        <end position="213"/>
    </location>
</feature>
<dbReference type="PRINTS" id="PR01435">
    <property type="entry name" value="NPOXDRDTASE5"/>
</dbReference>
<proteinExistence type="inferred from homology"/>
<dbReference type="GO" id="GO:0008137">
    <property type="term" value="F:NADH dehydrogenase (ubiquinone) activity"/>
    <property type="evidence" value="ECO:0007669"/>
    <property type="project" value="InterPro"/>
</dbReference>
<feature type="transmembrane region" description="Helical" evidence="8">
    <location>
        <begin position="125"/>
        <end position="143"/>
    </location>
</feature>
<evidence type="ECO:0000256" key="7">
    <source>
        <dbReference type="ARBA" id="ARBA00023136"/>
    </source>
</evidence>
<accession>A0A088CJW1</accession>
<dbReference type="GO" id="GO:0016020">
    <property type="term" value="C:membrane"/>
    <property type="evidence" value="ECO:0007669"/>
    <property type="project" value="UniProtKB-SubCell"/>
</dbReference>
<protein>
    <submittedName>
        <fullName evidence="11">Subunit 5 of NADH-plastoquinone oxidoreductase</fullName>
    </submittedName>
</protein>
<feature type="transmembrane region" description="Helical" evidence="8">
    <location>
        <begin position="225"/>
        <end position="241"/>
    </location>
</feature>
<evidence type="ECO:0000256" key="3">
    <source>
        <dbReference type="ARBA" id="ARBA00022692"/>
    </source>
</evidence>
<feature type="transmembrane region" description="Helical" evidence="8">
    <location>
        <begin position="82"/>
        <end position="113"/>
    </location>
</feature>
<dbReference type="GO" id="GO:0042773">
    <property type="term" value="P:ATP synthesis coupled electron transport"/>
    <property type="evidence" value="ECO:0007669"/>
    <property type="project" value="InterPro"/>
</dbReference>
<reference evidence="11" key="1">
    <citation type="journal article" date="2014" name="BMC Genomics">
        <title>Six newly sequenced chloroplast genomes from prasinophyte green algae provide insights into the relationships among prasinophyte lineages and the diversity of streamlined genome architecture in picoplanktonic species.</title>
        <authorList>
            <person name="Lemieux C."/>
            <person name="Otis C."/>
            <person name="Turmel M."/>
        </authorList>
    </citation>
    <scope>NUCLEOTIDE SEQUENCE</scope>
</reference>
<feature type="transmembrane region" description="Helical" evidence="8">
    <location>
        <begin position="6"/>
        <end position="28"/>
    </location>
</feature>
<dbReference type="InterPro" id="IPR018393">
    <property type="entry name" value="NADHpl_OxRdtase_5_subgr"/>
</dbReference>
<dbReference type="Pfam" id="PF00662">
    <property type="entry name" value="Proton_antipo_N"/>
    <property type="match status" value="1"/>
</dbReference>
<dbReference type="GO" id="GO:0015990">
    <property type="term" value="P:electron transport coupled proton transport"/>
    <property type="evidence" value="ECO:0007669"/>
    <property type="project" value="TreeGrafter"/>
</dbReference>
<organism evidence="11">
    <name type="scientific">Prasinococcus sp. CCMP1194</name>
    <dbReference type="NCBI Taxonomy" id="110672"/>
    <lineage>
        <taxon>Eukaryota</taxon>
        <taxon>Viridiplantae</taxon>
        <taxon>Prasinodermophyta</taxon>
        <taxon>Palmophyllophyceae</taxon>
        <taxon>Prasinococcales</taxon>
        <taxon>Prasinococcaceae</taxon>
        <taxon>Prasinococcus</taxon>
    </lineage>
</organism>